<keyword evidence="3" id="KW-0472">Membrane</keyword>
<keyword evidence="3" id="KW-1133">Transmembrane helix</keyword>
<comment type="caution">
    <text evidence="4">The sequence shown here is derived from an EMBL/GenBank/DDBJ whole genome shotgun (WGS) entry which is preliminary data.</text>
</comment>
<feature type="transmembrane region" description="Helical" evidence="3">
    <location>
        <begin position="441"/>
        <end position="464"/>
    </location>
</feature>
<feature type="transmembrane region" description="Helical" evidence="3">
    <location>
        <begin position="327"/>
        <end position="349"/>
    </location>
</feature>
<evidence type="ECO:0000256" key="3">
    <source>
        <dbReference type="SAM" id="Phobius"/>
    </source>
</evidence>
<feature type="region of interest" description="Disordered" evidence="2">
    <location>
        <begin position="584"/>
        <end position="635"/>
    </location>
</feature>
<keyword evidence="3" id="KW-0812">Transmembrane</keyword>
<gene>
    <name evidence="4" type="ORF">HHUSO_G26801</name>
</gene>
<reference evidence="4 5" key="1">
    <citation type="submission" date="2021-05" db="EMBL/GenBank/DDBJ databases">
        <authorList>
            <person name="Zahm M."/>
            <person name="Klopp C."/>
            <person name="Cabau C."/>
            <person name="Kuhl H."/>
            <person name="Suciu R."/>
            <person name="Ciorpac M."/>
            <person name="Holostenco D."/>
            <person name="Gessner J."/>
            <person name="Wuertz S."/>
            <person name="Hohne C."/>
            <person name="Stock M."/>
            <person name="Gislard M."/>
            <person name="Lluch J."/>
            <person name="Milhes M."/>
            <person name="Lampietro C."/>
            <person name="Lopez Roques C."/>
            <person name="Donnadieu C."/>
            <person name="Du K."/>
            <person name="Schartl M."/>
            <person name="Guiguen Y."/>
        </authorList>
    </citation>
    <scope>NUCLEOTIDE SEQUENCE [LARGE SCALE GENOMIC DNA]</scope>
    <source>
        <strain evidence="4">Hh-F2</strain>
        <tissue evidence="4">Blood</tissue>
    </source>
</reference>
<keyword evidence="1" id="KW-0175">Coiled coil</keyword>
<dbReference type="EMBL" id="JAHFZB010000027">
    <property type="protein sequence ID" value="KAK6473395.1"/>
    <property type="molecule type" value="Genomic_DNA"/>
</dbReference>
<sequence>MEDISATPHWIINARKNIEHSQQWKGFTAELFDAVQQQLVESHVNFFTDLSEAEKTLFLERAAKAIHSGNAYKEVVLQISSCLEDQLSSCVAIEMQESGSVSTKSDRFQSHVRDGMVNLLQKWPDMKYKLHALFNHPLSSEIRKVAWRLFLSNTKARMEYLTRVSTNKAKFSIDLDISMKCDILLSTEPTFKHLRDSKIAARAMKNVLTYYHRIQHLKNSLPDTESSLLVPLLQAAIAGTAHSTSVATVTTLLVEEYITLMESRPPFMRNSEIRHKASANTEGVVVFEEVAQMLGQKDKELSNVIQKIYTQQGDEPGESLCRGVENVLQAALGVLFVGYLNMTTLLYIWDQYVIGLDKPSYDCAPAFSFAFLHLLRDHLQKCSTKDELAAALRSQGPLLTVGQFQSVISKYFYGDLYSTLTKDNAESFPVLDPTQSKDCSCIVDVVTVPVPLLFLIPSIFLVLFPPWTHLSSNEIPLRTRPKDRRQAREEREALRTIHIEKMKQEERHRKVREEEEIRLQEERLQRQLEETKRINNEQRLYLEEQLAEERQHRYDIQKKAEEQIGLLQAEIRKIKGDRRPSVDVFTVNSFGTPPPSIESESPVQDRQLPSPLTQQNTTQDNTALPDGMSKPRQINGRTAESVTQDLFQRIMLTADTIINGQNTEREKLNSVTRDHLYSYRQDVQNAELEVFGRYLDPEELKNMPEPSRTEKRRRLAAAVRRGVEARYRARITQERLLLAETVAYMGATVT</sequence>
<dbReference type="Proteomes" id="UP001369086">
    <property type="component" value="Unassembled WGS sequence"/>
</dbReference>
<evidence type="ECO:0000256" key="1">
    <source>
        <dbReference type="SAM" id="Coils"/>
    </source>
</evidence>
<evidence type="ECO:0000256" key="2">
    <source>
        <dbReference type="SAM" id="MobiDB-lite"/>
    </source>
</evidence>
<evidence type="ECO:0000313" key="4">
    <source>
        <dbReference type="EMBL" id="KAK6473395.1"/>
    </source>
</evidence>
<evidence type="ECO:0000313" key="5">
    <source>
        <dbReference type="Proteomes" id="UP001369086"/>
    </source>
</evidence>
<accession>A0ABR0YME1</accession>
<proteinExistence type="predicted"/>
<organism evidence="4 5">
    <name type="scientific">Huso huso</name>
    <name type="common">Beluga</name>
    <name type="synonym">Acipenser huso</name>
    <dbReference type="NCBI Taxonomy" id="61971"/>
    <lineage>
        <taxon>Eukaryota</taxon>
        <taxon>Metazoa</taxon>
        <taxon>Chordata</taxon>
        <taxon>Craniata</taxon>
        <taxon>Vertebrata</taxon>
        <taxon>Euteleostomi</taxon>
        <taxon>Actinopterygii</taxon>
        <taxon>Chondrostei</taxon>
        <taxon>Acipenseriformes</taxon>
        <taxon>Acipenseridae</taxon>
        <taxon>Huso</taxon>
    </lineage>
</organism>
<protein>
    <submittedName>
        <fullName evidence="4">Uncharacterized protein</fullName>
    </submittedName>
</protein>
<keyword evidence="5" id="KW-1185">Reference proteome</keyword>
<feature type="coiled-coil region" evidence="1">
    <location>
        <begin position="503"/>
        <end position="577"/>
    </location>
</feature>
<feature type="compositionally biased region" description="Polar residues" evidence="2">
    <location>
        <begin position="610"/>
        <end position="622"/>
    </location>
</feature>
<name>A0ABR0YME1_HUSHU</name>